<protein>
    <recommendedName>
        <fullName evidence="5">HTH cro/C1-type domain-containing protein</fullName>
    </recommendedName>
</protein>
<dbReference type="SMART" id="SM00320">
    <property type="entry name" value="WD40"/>
    <property type="match status" value="12"/>
</dbReference>
<evidence type="ECO:0000256" key="1">
    <source>
        <dbReference type="ARBA" id="ARBA00022574"/>
    </source>
</evidence>
<keyword evidence="7" id="KW-1185">Reference proteome</keyword>
<feature type="repeat" description="WD" evidence="3">
    <location>
        <begin position="1016"/>
        <end position="1050"/>
    </location>
</feature>
<evidence type="ECO:0000256" key="2">
    <source>
        <dbReference type="ARBA" id="ARBA00022737"/>
    </source>
</evidence>
<reference evidence="6 7" key="1">
    <citation type="journal article" date="2014" name="BMC Genomics">
        <title>Complete genome sequence of producer of the glycopeptide antibiotic Aculeximycin Kutzneria albida DSM 43870T, a representative of minor genus of Pseudonocardiaceae.</title>
        <authorList>
            <person name="Rebets Y."/>
            <person name="Tokovenko B."/>
            <person name="Lushchyk I."/>
            <person name="Ruckert C."/>
            <person name="Zaburannyi N."/>
            <person name="Bechthold A."/>
            <person name="Kalinowski J."/>
            <person name="Luzhetskyy A."/>
        </authorList>
    </citation>
    <scope>NUCLEOTIDE SEQUENCE [LARGE SCALE GENOMIC DNA]</scope>
    <source>
        <strain evidence="6">DSM 43870</strain>
    </source>
</reference>
<dbReference type="InterPro" id="IPR015943">
    <property type="entry name" value="WD40/YVTN_repeat-like_dom_sf"/>
</dbReference>
<dbReference type="EMBL" id="CP007155">
    <property type="protein sequence ID" value="AHH96709.1"/>
    <property type="molecule type" value="Genomic_DNA"/>
</dbReference>
<feature type="repeat" description="WD" evidence="3">
    <location>
        <begin position="845"/>
        <end position="879"/>
    </location>
</feature>
<keyword evidence="2" id="KW-0677">Repeat</keyword>
<evidence type="ECO:0000256" key="3">
    <source>
        <dbReference type="PROSITE-ProRule" id="PRU00221"/>
    </source>
</evidence>
<dbReference type="HOGENOM" id="CLU_002352_0_2_11"/>
<dbReference type="InterPro" id="IPR027417">
    <property type="entry name" value="P-loop_NTPase"/>
</dbReference>
<feature type="transmembrane region" description="Helical" evidence="4">
    <location>
        <begin position="536"/>
        <end position="557"/>
    </location>
</feature>
<dbReference type="PANTHER" id="PTHR22847:SF637">
    <property type="entry name" value="WD REPEAT DOMAIN 5B"/>
    <property type="match status" value="1"/>
</dbReference>
<dbReference type="PROSITE" id="PS50294">
    <property type="entry name" value="WD_REPEATS_REGION"/>
    <property type="match status" value="4"/>
</dbReference>
<name>W5WEX6_9PSEU</name>
<evidence type="ECO:0000256" key="4">
    <source>
        <dbReference type="SAM" id="Phobius"/>
    </source>
</evidence>
<dbReference type="Pfam" id="PF20703">
    <property type="entry name" value="nSTAND1"/>
    <property type="match status" value="1"/>
</dbReference>
<feature type="repeat" description="WD" evidence="3">
    <location>
        <begin position="890"/>
        <end position="923"/>
    </location>
</feature>
<evidence type="ECO:0000313" key="6">
    <source>
        <dbReference type="EMBL" id="AHH96709.1"/>
    </source>
</evidence>
<proteinExistence type="predicted"/>
<dbReference type="InterPro" id="IPR036322">
    <property type="entry name" value="WD40_repeat_dom_sf"/>
</dbReference>
<feature type="repeat" description="WD" evidence="3">
    <location>
        <begin position="1193"/>
        <end position="1234"/>
    </location>
</feature>
<dbReference type="STRING" id="1449976.KALB_3342"/>
<keyword evidence="4" id="KW-1133">Transmembrane helix</keyword>
<dbReference type="Gene3D" id="3.40.50.300">
    <property type="entry name" value="P-loop containing nucleotide triphosphate hydrolases"/>
    <property type="match status" value="1"/>
</dbReference>
<dbReference type="InterPro" id="IPR001387">
    <property type="entry name" value="Cro/C1-type_HTH"/>
</dbReference>
<dbReference type="KEGG" id="kal:KALB_3342"/>
<dbReference type="Pfam" id="PF13560">
    <property type="entry name" value="HTH_31"/>
    <property type="match status" value="1"/>
</dbReference>
<dbReference type="CDD" id="cd00200">
    <property type="entry name" value="WD40"/>
    <property type="match status" value="1"/>
</dbReference>
<dbReference type="SMART" id="SM00530">
    <property type="entry name" value="HTH_XRE"/>
    <property type="match status" value="1"/>
</dbReference>
<dbReference type="PATRIC" id="fig|1449976.3.peg.3360"/>
<dbReference type="PANTHER" id="PTHR22847">
    <property type="entry name" value="WD40 REPEAT PROTEIN"/>
    <property type="match status" value="1"/>
</dbReference>
<gene>
    <name evidence="6" type="ORF">KALB_3342</name>
</gene>
<dbReference type="Gene3D" id="2.130.10.10">
    <property type="entry name" value="YVTN repeat-like/Quinoprotein amine dehydrogenase"/>
    <property type="match status" value="4"/>
</dbReference>
<feature type="domain" description="HTH cro/C1-type" evidence="5">
    <location>
        <begin position="21"/>
        <end position="77"/>
    </location>
</feature>
<keyword evidence="4" id="KW-0812">Transmembrane</keyword>
<dbReference type="eggNOG" id="COG5276">
    <property type="taxonomic scope" value="Bacteria"/>
</dbReference>
<dbReference type="SUPFAM" id="SSF50978">
    <property type="entry name" value="WD40 repeat-like"/>
    <property type="match status" value="2"/>
</dbReference>
<dbReference type="AlphaFoldDB" id="W5WEX6"/>
<dbReference type="InterPro" id="IPR049052">
    <property type="entry name" value="nSTAND1"/>
</dbReference>
<sequence length="1262" mass="134094">MPRGERPLSSQDTALLRFAADLRQLREKAGSPTYRQLARLAHYSPAALSDAVAGRKLPTLAVTLAYVRGCDGDTEEWQARWQELASGEAAPAPAQDDAPYAGLAAFRAEDADRFFGRERIVQTLLRRVGDRRLTGLFGASGSGKTSVLHAGLVAALTGAGQPVLVFTPGPHPLEECAVALAAFAGEPAAELHTEFAADPVNLHLRIRQVLAAQSQETDLVLVVDQFEEVFTLCQDPVERSAFVAALVAATRSATSRARVVLGARADFLGHVGQYPELVEALAEGQLLLGAMAPEELRQAISQPAVRAGCQVESALVARIMADAAAQPAVLPMVSHALVETWRRRQGIALTVAGYEAAGGIHHAIARTTEDTYRGFSARQQEIARGLFLRLIALGEGTEDTARRVRTEELDLADPGTRQVLDALVSARLLTVDQHSVQVAHEALIRCWPRLRDWLAADREALRVHRQLTEATQIWESLRHDPGVLFRGTRLARARDWSQAHGSELTARERAFLDASLAAEADERFHSRRRTRRLRQLVSLLSVLLVVAVVSVVGFVHMQDANTRQRDQALVQGALSEANAQRASNPALAAQLAVAAYRIEDSARTRSGVLNALAQPYASRLTDHNAPVRAVAFNPHGHQLATAGGDRTVRLRDVGDPHHPRTTATVTGAGTAGSLAYSHSGRLLAMSHNDGTASLLDVTDPSAPRTVFAAPTPAEAAGAYIRLASEFSPDDRTLAATSSGNTVRLWDVSDPTAIKPLSEISASYNAVAFSRDGHLLITAGMGSVTAWDVSDLRHPVEVGTIEAGSGPVMSIAFSPFGRLLLVAASDNTARLVDVSDPRHARQVSLLAGHSGVITSAAFGPDGRTVATGGVDLTTRWWDVSDPAHPAVITVLPGHSAPITTVVFSPNGRELATGAEDGIVTVQDLPQSARQHGAQGMNFGSVDASGRLLATRASGGTALWDLGKPDAGGPVGVVPGGGAAVSAEFAQVGHLLVSSFEDKSVSLWDVADPRAPRRLGSLPGGSAEVPFLRLSRDGRVLVTTVDSRTIRLWDLSDPGKPVQRAELTDALAPALSSDGRTLATQSSSGESKLWDISSLDRPQPLASFASKLAESPRSFSTDGRLLAIGRFTDSGDFVTLWDISDRSHPRELGSVPTPNGALAITFSQDDRRLAVSTLGGGLHLFDLADPSSPAPVADLLADTSTLTSVTFAADGRTVVSVDFDNVTRLWDTDPHAAVAQICAVAWPVISEQEWGRYFPGLAYSPPCG</sequence>
<evidence type="ECO:0000259" key="5">
    <source>
        <dbReference type="SMART" id="SM00530"/>
    </source>
</evidence>
<accession>W5WEX6</accession>
<organism evidence="6 7">
    <name type="scientific">Kutzneria albida DSM 43870</name>
    <dbReference type="NCBI Taxonomy" id="1449976"/>
    <lineage>
        <taxon>Bacteria</taxon>
        <taxon>Bacillati</taxon>
        <taxon>Actinomycetota</taxon>
        <taxon>Actinomycetes</taxon>
        <taxon>Pseudonocardiales</taxon>
        <taxon>Pseudonocardiaceae</taxon>
        <taxon>Kutzneria</taxon>
    </lineage>
</organism>
<dbReference type="PROSITE" id="PS50082">
    <property type="entry name" value="WD_REPEATS_2"/>
    <property type="match status" value="7"/>
</dbReference>
<feature type="repeat" description="WD" evidence="3">
    <location>
        <begin position="620"/>
        <end position="653"/>
    </location>
</feature>
<feature type="repeat" description="WD" evidence="3">
    <location>
        <begin position="800"/>
        <end position="841"/>
    </location>
</feature>
<dbReference type="Proteomes" id="UP000019225">
    <property type="component" value="Chromosome"/>
</dbReference>
<dbReference type="SUPFAM" id="SSF52540">
    <property type="entry name" value="P-loop containing nucleoside triphosphate hydrolases"/>
    <property type="match status" value="1"/>
</dbReference>
<evidence type="ECO:0000313" key="7">
    <source>
        <dbReference type="Proteomes" id="UP000019225"/>
    </source>
</evidence>
<keyword evidence="4" id="KW-0472">Membrane</keyword>
<dbReference type="OrthoDB" id="166850at2"/>
<dbReference type="Pfam" id="PF00400">
    <property type="entry name" value="WD40"/>
    <property type="match status" value="7"/>
</dbReference>
<keyword evidence="1 3" id="KW-0853">WD repeat</keyword>
<dbReference type="RefSeq" id="WP_025356831.1">
    <property type="nucleotide sequence ID" value="NZ_CP007155.1"/>
</dbReference>
<dbReference type="InterPro" id="IPR001680">
    <property type="entry name" value="WD40_rpt"/>
</dbReference>
<feature type="repeat" description="WD" evidence="3">
    <location>
        <begin position="726"/>
        <end position="755"/>
    </location>
</feature>